<feature type="region of interest" description="Disordered" evidence="1">
    <location>
        <begin position="1497"/>
        <end position="1523"/>
    </location>
</feature>
<organism evidence="3 4">
    <name type="scientific">Microbotryum silenes-dioicae</name>
    <dbReference type="NCBI Taxonomy" id="796604"/>
    <lineage>
        <taxon>Eukaryota</taxon>
        <taxon>Fungi</taxon>
        <taxon>Dikarya</taxon>
        <taxon>Basidiomycota</taxon>
        <taxon>Pucciniomycotina</taxon>
        <taxon>Microbotryomycetes</taxon>
        <taxon>Microbotryales</taxon>
        <taxon>Microbotryaceae</taxon>
        <taxon>Microbotryum</taxon>
    </lineage>
</organism>
<feature type="compositionally biased region" description="Polar residues" evidence="1">
    <location>
        <begin position="468"/>
        <end position="479"/>
    </location>
</feature>
<feature type="region of interest" description="Disordered" evidence="1">
    <location>
        <begin position="162"/>
        <end position="193"/>
    </location>
</feature>
<dbReference type="STRING" id="796604.A0A2X0NBM6"/>
<feature type="region of interest" description="Disordered" evidence="1">
    <location>
        <begin position="548"/>
        <end position="622"/>
    </location>
</feature>
<feature type="domain" description="SEC7" evidence="2">
    <location>
        <begin position="1103"/>
        <end position="1297"/>
    </location>
</feature>
<feature type="region of interest" description="Disordered" evidence="1">
    <location>
        <begin position="443"/>
        <end position="527"/>
    </location>
</feature>
<accession>A0A2X0NBM6</accession>
<dbReference type="InterPro" id="IPR035999">
    <property type="entry name" value="Sec7_dom_sf"/>
</dbReference>
<evidence type="ECO:0000259" key="2">
    <source>
        <dbReference type="PROSITE" id="PS50190"/>
    </source>
</evidence>
<feature type="compositionally biased region" description="Basic and acidic residues" evidence="1">
    <location>
        <begin position="502"/>
        <end position="513"/>
    </location>
</feature>
<gene>
    <name evidence="3" type="primary">BQ5605_C028g10576</name>
    <name evidence="3" type="ORF">BQ5605_C028G10576</name>
</gene>
<feature type="compositionally biased region" description="Low complexity" evidence="1">
    <location>
        <begin position="58"/>
        <end position="71"/>
    </location>
</feature>
<dbReference type="InterPro" id="IPR000904">
    <property type="entry name" value="Sec7_dom"/>
</dbReference>
<protein>
    <submittedName>
        <fullName evidence="3">BQ5605_C028g10576 protein</fullName>
    </submittedName>
</protein>
<feature type="region of interest" description="Disordered" evidence="1">
    <location>
        <begin position="718"/>
        <end position="805"/>
    </location>
</feature>
<feature type="compositionally biased region" description="Polar residues" evidence="1">
    <location>
        <begin position="550"/>
        <end position="563"/>
    </location>
</feature>
<feature type="compositionally biased region" description="Low complexity" evidence="1">
    <location>
        <begin position="582"/>
        <end position="594"/>
    </location>
</feature>
<feature type="region of interest" description="Disordered" evidence="1">
    <location>
        <begin position="846"/>
        <end position="877"/>
    </location>
</feature>
<feature type="region of interest" description="Disordered" evidence="1">
    <location>
        <begin position="231"/>
        <end position="255"/>
    </location>
</feature>
<dbReference type="PANTHER" id="PTHR10663:SF405">
    <property type="entry name" value="ARF GUANINE NUCLEOTIDE EXCHANGE FACTOR SYT1"/>
    <property type="match status" value="1"/>
</dbReference>
<proteinExistence type="predicted"/>
<dbReference type="EMBL" id="FQNC01000080">
    <property type="protein sequence ID" value="SGZ13556.1"/>
    <property type="molecule type" value="Genomic_DNA"/>
</dbReference>
<feature type="compositionally biased region" description="Polar residues" evidence="1">
    <location>
        <begin position="1511"/>
        <end position="1521"/>
    </location>
</feature>
<keyword evidence="4" id="KW-1185">Reference proteome</keyword>
<feature type="region of interest" description="Disordered" evidence="1">
    <location>
        <begin position="928"/>
        <end position="975"/>
    </location>
</feature>
<reference evidence="3 4" key="1">
    <citation type="submission" date="2016-11" db="EMBL/GenBank/DDBJ databases">
        <authorList>
            <person name="Jaros S."/>
            <person name="Januszkiewicz K."/>
            <person name="Wedrychowicz H."/>
        </authorList>
    </citation>
    <scope>NUCLEOTIDE SEQUENCE [LARGE SCALE GENOMIC DNA]</scope>
</reference>
<evidence type="ECO:0000313" key="3">
    <source>
        <dbReference type="EMBL" id="SGZ13556.1"/>
    </source>
</evidence>
<feature type="compositionally biased region" description="Low complexity" evidence="1">
    <location>
        <begin position="682"/>
        <end position="692"/>
    </location>
</feature>
<feature type="compositionally biased region" description="Low complexity" evidence="1">
    <location>
        <begin position="168"/>
        <end position="180"/>
    </location>
</feature>
<dbReference type="Gene3D" id="1.10.1000.11">
    <property type="entry name" value="Arf Nucleotide-binding Site Opener,domain 2"/>
    <property type="match status" value="1"/>
</dbReference>
<dbReference type="PROSITE" id="PS50190">
    <property type="entry name" value="SEC7"/>
    <property type="match status" value="1"/>
</dbReference>
<dbReference type="InterPro" id="IPR011993">
    <property type="entry name" value="PH-like_dom_sf"/>
</dbReference>
<evidence type="ECO:0000256" key="1">
    <source>
        <dbReference type="SAM" id="MobiDB-lite"/>
    </source>
</evidence>
<dbReference type="Pfam" id="PF01369">
    <property type="entry name" value="Sec7"/>
    <property type="match status" value="1"/>
</dbReference>
<dbReference type="GO" id="GO:0032012">
    <property type="term" value="P:regulation of ARF protein signal transduction"/>
    <property type="evidence" value="ECO:0007669"/>
    <property type="project" value="InterPro"/>
</dbReference>
<feature type="compositionally biased region" description="Low complexity" evidence="1">
    <location>
        <begin position="775"/>
        <end position="788"/>
    </location>
</feature>
<dbReference type="SMART" id="SM00222">
    <property type="entry name" value="Sec7"/>
    <property type="match status" value="1"/>
</dbReference>
<feature type="region of interest" description="Disordered" evidence="1">
    <location>
        <begin position="1"/>
        <end position="79"/>
    </location>
</feature>
<dbReference type="GO" id="GO:0005085">
    <property type="term" value="F:guanyl-nucleotide exchange factor activity"/>
    <property type="evidence" value="ECO:0007669"/>
    <property type="project" value="InterPro"/>
</dbReference>
<feature type="compositionally biased region" description="Basic and acidic residues" evidence="1">
    <location>
        <begin position="739"/>
        <end position="753"/>
    </location>
</feature>
<name>A0A2X0NBM6_9BASI</name>
<dbReference type="Gene3D" id="2.30.29.30">
    <property type="entry name" value="Pleckstrin-homology domain (PH domain)/Phosphotyrosine-binding domain (PTB)"/>
    <property type="match status" value="1"/>
</dbReference>
<evidence type="ECO:0000313" key="4">
    <source>
        <dbReference type="Proteomes" id="UP000249464"/>
    </source>
</evidence>
<feature type="region of interest" description="Disordered" evidence="1">
    <location>
        <begin position="666"/>
        <end position="696"/>
    </location>
</feature>
<feature type="compositionally biased region" description="Low complexity" evidence="1">
    <location>
        <begin position="235"/>
        <end position="255"/>
    </location>
</feature>
<sequence>MDSSTPYRLPDRQLGSSLPPSGTSPAMSSGSSAQPSPSSPPTSSRSAAIARLRRAASTRESPSPLSSPSMSDAHFQSPTDDSTYFTPVLGSMHRHTASEDVPLVHAASLERTASLLARSIAMAKLTGTAPPPVPSHYHAAPFPINAPLPSLDTLRERARARLVNDDGSLPNSTSSNASSPTMPPSLRRNHTVTGVGGSKQNLSIGLGMSVDSSVPLDLRGSTRPAVLRSALASTRSGSGRSTAAPSSSRAATTASLEDDVALDSNRAAARINLMRKLSSRKLASPSQTDRVAAAQVDEAAVEQFASKLPQATVVGLRARSASAASERGRANGSNRSPLLVQVPAATHLYLSRRPDPIPVQVEDAPLRWPEDRSRETWAEGGGDRGNIRDFYEPDLHSLQGQTLTRGFGDVSEDAAAFRSQYQTVYEIDQAGPHVRHPDVYQVEDATPRMPDEYDIVTPRPPYEAPPQSKGNRLSSSNVNAIRENEQDQGEQRGPSPTASLIARKDSEARKFSDDSAISSEVSHDGNGIEYSQNQQAQAYQRKNFPIAVSSPRNTQTPRRSSIPQHLVPGPSRHAPHQSSLHATAAAAAPTGAPGFSLIQPFNTANDDSEDEVRRRGSSASSSVAFLTRGVRELPERTSNAGSILPMRNDSFVIPHESPAKLTDYLPSLSPLSGTQGPGLTRSSSLQGSGLSSSDEKNVVNAEASPSGVPHSIAFIMKGPGTTTDEAEHLEEEGDSPDWVLKEKRLTARIESKRQAGMTRSKNGAFPPPEENYQFPSPTASSPGTASESRASLPWQRPDREDSTDSTKALFEKLAVSPRERQRPSPFSVSYHPLPLSVGSPIIDADAGAVSPMGSHFSPQSIQPPAPTSTTPPLERMDSSYASKAQWFQSAMYKSAGVPALISAPPSAEMRRQTSGRSSNSRKVRLELLQEDTPSPLVVTTSASPDDLARPGTSHSDSSDYSSAIMSREGSGSSTHDALSLYTVEARHAPMHEEDLPANRIIAKLDSLLGTEHLMSDQQPTPLDQPPRKLLLHTPVLQVVNAHTVKDRHLFLFTDLLLITKPLIIDDPKTGMPTPSTLASQFIVKSIVELKQLKLQAEDEGHDDTAPPKKRHPFLVQFVDRFANDPKRAIATLIQKGGLSSDAATIANLIYRNPDLNRSQVGAYFTQPENRHILRVYIERFRFSGVRIDDTLRMFLMAVRLPHSRQSVEYVLGVLAMTWTEVNGATGFDPNLTFNLVVAIMKLNDALHSANSTEGHLFSRPNPSLSVDDFIASFRYSDPRSLVPEDLLTRIYASIRKERIEHASDNTIFSMTPDVEATLTPSKLPVSLTYRDPSDPITITIPEPDPKFNIKLHGTDLKFDPPILSFAKSRTQTFRVTGMALGVRAMVLIKTGANAPRYQGLPMNKAFSIERAFMQHKFQVSFTNHLNVKRKYMFSTLNAGLQRAWLRHLRERIAAAMAAPPAPTPALSAAEAVAVQALQDILIAPDELLPLLTAGSAASPRAHTAAPRNRGASRSRQGTPTAATRAALTNAGVLVRSNSVSKIYAAHYKIEADLHPDNARKKPSSPAVAALGSPVIGSPTVQSKEAEALEHLRASPYTKTGEELVLMTEQNSLLPVVLSFLGAGVGTAPLPMSANGSAFQLSPLPSRSGASYPSASFISNAPSSMAT</sequence>
<feature type="compositionally biased region" description="Low complexity" evidence="1">
    <location>
        <begin position="953"/>
        <end position="962"/>
    </location>
</feature>
<dbReference type="Proteomes" id="UP000249464">
    <property type="component" value="Unassembled WGS sequence"/>
</dbReference>
<dbReference type="SUPFAM" id="SSF50729">
    <property type="entry name" value="PH domain-like"/>
    <property type="match status" value="1"/>
</dbReference>
<dbReference type="Gene3D" id="1.10.220.20">
    <property type="match status" value="1"/>
</dbReference>
<dbReference type="InterPro" id="IPR023394">
    <property type="entry name" value="Sec7_C_sf"/>
</dbReference>
<feature type="compositionally biased region" description="Low complexity" evidence="1">
    <location>
        <begin position="14"/>
        <end position="50"/>
    </location>
</feature>
<dbReference type="PANTHER" id="PTHR10663">
    <property type="entry name" value="GUANYL-NUCLEOTIDE EXCHANGE FACTOR"/>
    <property type="match status" value="1"/>
</dbReference>
<dbReference type="SUPFAM" id="SSF48425">
    <property type="entry name" value="Sec7 domain"/>
    <property type="match status" value="1"/>
</dbReference>